<keyword evidence="7" id="KW-0863">Zinc-finger</keyword>
<evidence type="ECO:0000256" key="2">
    <source>
        <dbReference type="ARBA" id="ARBA00022729"/>
    </source>
</evidence>
<evidence type="ECO:0000259" key="9">
    <source>
        <dbReference type="PROSITE" id="PS50011"/>
    </source>
</evidence>
<dbReference type="GO" id="GO:0004674">
    <property type="term" value="F:protein serine/threonine kinase activity"/>
    <property type="evidence" value="ECO:0007669"/>
    <property type="project" value="UniProtKB-KW"/>
</dbReference>
<evidence type="ECO:0000256" key="1">
    <source>
        <dbReference type="ARBA" id="ARBA00012513"/>
    </source>
</evidence>
<evidence type="ECO:0000313" key="13">
    <source>
        <dbReference type="Proteomes" id="UP001652623"/>
    </source>
</evidence>
<dbReference type="CDD" id="cd01098">
    <property type="entry name" value="PAN_AP_plant"/>
    <property type="match status" value="2"/>
</dbReference>
<dbReference type="SMART" id="SM00181">
    <property type="entry name" value="EGF"/>
    <property type="match status" value="2"/>
</dbReference>
<dbReference type="InterPro" id="IPR000858">
    <property type="entry name" value="S_locus_glycoprot_dom"/>
</dbReference>
<dbReference type="InterPro" id="IPR011009">
    <property type="entry name" value="Kinase-like_dom_sf"/>
</dbReference>
<dbReference type="PROSITE" id="PS50011">
    <property type="entry name" value="PROTEIN_KINASE_DOM"/>
    <property type="match status" value="2"/>
</dbReference>
<feature type="domain" description="Protein kinase" evidence="9">
    <location>
        <begin position="515"/>
        <end position="793"/>
    </location>
</feature>
<sequence>MTANNFKAFMRRLDNNTTGDGKFLRGSEVDSIRQQQSLSEGRTLVSRGGSFELGFFTPGTSNNSYLGIWYKKIPVRTVVWVANRCNPINDSSGLLTINSTGNLVLLGQNKSLVWWSLSQKQVQNPLVQILDSGNLVIRDENDENPEAYLWQSFDYPSDTLLPDMKMGWDLRTGLKRGLSAWRSPDDPCPGNFTYGIELGPHTYPEAYIRKDNAKYYRTGPWNGLRYSGSPELKPNPLYGFHFVYNDDEVYYMYNLVNKSVITRIVLNQTSSFRERSTWIEAERNWKQYSSVPRDYCDNYGLCGANGKCIIGQNPVCECLQGFKPTSQGNWNIMDWSQGCERNVPLNCQEKHSDGFVKFVGVKLPDTTFTWVNKSMNLQECRAKCLNNCSCMAFANSDISGKGSGCVHWFGGLVDIRGFPEGGQDLHIRMPASELEKYRKTRGDDKVKKALIAVAVVGVVSGILFLGFYIRRSRRAALKENTEENGIERQHNGDQNEDLELPLFNLSTIVTATDNFSLRNKIGEGGFGPVYRGMLENGQEIAVKRLSICSGQGVNEFKNEVILIAKLQHRNLVKLLGCCIQGEERMLVYEYMPNKSLDSFIFDEKQVKSLEWSQRFQIICGIARGLLYLHQDSRLRIIHRDLKASNVLLDKDMNPKISGFGMARIFGGDQTEGNTNRVVGTYGYMAPEYAFDGQFSIKSDVFSFGILMLEIISGKRSRGYHYHNHGVTLIGYAWTLMQEGRPIELIDAWMNDYSQNLSEILRCIHVSVLCVQQRPMDRPSMSSVVLMLSSEGALPEPKTPGYFTEGDLHLAETDSSSIDSIRQHQSLSEGRTLVSRGGNFELGFFTPGTSNNSYLGIWYKNIPVRTVVWVANRCNPINDSSSLLTINSTGNLVLLGQNKNLVWWTSSVKQVQNPLVEILDSGNLVLRDEKDENPEAYLWQSFDYPSDTFLPDMKMGWDLRMGLKRDLSAWRSPDDPCPGNFTYGIELGPHTYPEAYVRKDNAKYYRTGPWNGLRFSGAPELKPNPLFSFHFVYNDDEVYYTYSLLNKSVISRIVLNQTTSVRERTIWIEAERTWKQYSSVPRDYCDTYRLCGANGKCIIGQNPVCQCLQGFKPKSQGNWNTMDWSHGCERNVPLNCQEKQSDGFVKFVGLKLPDATLTWVNKSMNLQECRSKCLNNCSCTAFANSDISGKDIGCVHWFGGLVDMRGFPEGGQDLHIRMPASEIEKYRKAKGDSKVKKAVIAVAVIGVVSGILFLGFYIRRSRKAALRENARGNEIENWHNGDKNEDLELPLFDLPTIVTATDNFSSGNKIGEGGFGPVYRGILENRQEIAVKRLSTCSGQGMSEFKNEVILIAKLQHRNLVKLLGCCIQGEERMLVYEYMPNKSLDSFIFDEKQGKLLKWSQRFQIICGIARGLLYLHQDSRLRIIHRDLKASNVLLDKDMNPRISDFGMARTFGGDQTEGNTNRVVGTYGYMAPEYAFHGQFSIKSDVFSFGILMLEIISRKRSRGYHYHNHGVTLIGYAWTLMQEGRPIELIDAWMSDYSQNLSEILRCIHVSLLCVQQRPMDRPCMSSVVLMLSSEGALPEPKTPGYFMEADLHLTETDSPSSKFVTSSTNDMSITVMEAR</sequence>
<dbReference type="PANTHER" id="PTHR32444:SF234">
    <property type="entry name" value="RECEPTOR-LIKE SERINE_THREONINE-PROTEIN KINASE"/>
    <property type="match status" value="1"/>
</dbReference>
<dbReference type="PROSITE" id="PS50948">
    <property type="entry name" value="PAN"/>
    <property type="match status" value="2"/>
</dbReference>
<keyword evidence="7" id="KW-0862">Zinc</keyword>
<dbReference type="InterPro" id="IPR001245">
    <property type="entry name" value="Ser-Thr/Tyr_kinase_cat_dom"/>
</dbReference>
<evidence type="ECO:0000256" key="7">
    <source>
        <dbReference type="PROSITE-ProRule" id="PRU00325"/>
    </source>
</evidence>
<dbReference type="InterPro" id="IPR000742">
    <property type="entry name" value="EGF"/>
</dbReference>
<keyword evidence="4" id="KW-0325">Glycoprotein</keyword>
<feature type="transmembrane region" description="Helical" evidence="8">
    <location>
        <begin position="449"/>
        <end position="469"/>
    </location>
</feature>
<dbReference type="CDD" id="cd14066">
    <property type="entry name" value="STKc_IRAK"/>
    <property type="match status" value="2"/>
</dbReference>
<keyword evidence="3" id="KW-1015">Disulfide bond</keyword>
<dbReference type="Pfam" id="PF00954">
    <property type="entry name" value="S_locus_glycop"/>
    <property type="match status" value="2"/>
</dbReference>
<dbReference type="Pfam" id="PF01453">
    <property type="entry name" value="B_lectin"/>
    <property type="match status" value="2"/>
</dbReference>
<dbReference type="KEGG" id="zju:107430690"/>
<evidence type="ECO:0000256" key="3">
    <source>
        <dbReference type="ARBA" id="ARBA00023157"/>
    </source>
</evidence>
<keyword evidence="8" id="KW-0472">Membrane</keyword>
<reference evidence="13" key="1">
    <citation type="submission" date="2025-05" db="UniProtKB">
        <authorList>
            <consortium name="RefSeq"/>
        </authorList>
    </citation>
    <scope>NUCLEOTIDE SEQUENCE [LARGE SCALE GENOMIC DNA]</scope>
</reference>
<dbReference type="Gene3D" id="1.10.510.10">
    <property type="entry name" value="Transferase(Phosphotransferase) domain 1"/>
    <property type="match status" value="2"/>
</dbReference>
<dbReference type="PROSITE" id="PS00108">
    <property type="entry name" value="PROTEIN_KINASE_ST"/>
    <property type="match status" value="2"/>
</dbReference>
<proteinExistence type="predicted"/>
<evidence type="ECO:0000259" key="11">
    <source>
        <dbReference type="PROSITE" id="PS50948"/>
    </source>
</evidence>
<dbReference type="GeneID" id="107430690"/>
<keyword evidence="2" id="KW-0732">Signal</keyword>
<dbReference type="PROSITE" id="PS50966">
    <property type="entry name" value="ZF_SWIM"/>
    <property type="match status" value="2"/>
</dbReference>
<feature type="domain" description="Bulb-type lectin" evidence="10">
    <location>
        <begin position="29"/>
        <end position="150"/>
    </location>
</feature>
<keyword evidence="7" id="KW-0479">Metal-binding</keyword>
<dbReference type="InterPro" id="IPR000719">
    <property type="entry name" value="Prot_kinase_dom"/>
</dbReference>
<evidence type="ECO:0000256" key="8">
    <source>
        <dbReference type="SAM" id="Phobius"/>
    </source>
</evidence>
<name>A0A6P4ANW8_ZIZJJ</name>
<dbReference type="SMART" id="SM00108">
    <property type="entry name" value="B_lectin"/>
    <property type="match status" value="2"/>
</dbReference>
<dbReference type="RefSeq" id="XP_015897047.3">
    <property type="nucleotide sequence ID" value="XM_016041561.4"/>
</dbReference>
<dbReference type="SUPFAM" id="SSF56112">
    <property type="entry name" value="Protein kinase-like (PK-like)"/>
    <property type="match status" value="2"/>
</dbReference>
<dbReference type="SMART" id="SM00220">
    <property type="entry name" value="S_TKc"/>
    <property type="match status" value="2"/>
</dbReference>
<dbReference type="PANTHER" id="PTHR32444">
    <property type="entry name" value="BULB-TYPE LECTIN DOMAIN-CONTAINING PROTEIN"/>
    <property type="match status" value="1"/>
</dbReference>
<feature type="domain" description="Apple" evidence="11">
    <location>
        <begin position="347"/>
        <end position="430"/>
    </location>
</feature>
<dbReference type="SMART" id="SM00473">
    <property type="entry name" value="PAN_AP"/>
    <property type="match status" value="2"/>
</dbReference>
<organism evidence="13 14">
    <name type="scientific">Ziziphus jujuba</name>
    <name type="common">Chinese jujube</name>
    <name type="synonym">Ziziphus sativa</name>
    <dbReference type="NCBI Taxonomy" id="326968"/>
    <lineage>
        <taxon>Eukaryota</taxon>
        <taxon>Viridiplantae</taxon>
        <taxon>Streptophyta</taxon>
        <taxon>Embryophyta</taxon>
        <taxon>Tracheophyta</taxon>
        <taxon>Spermatophyta</taxon>
        <taxon>Magnoliopsida</taxon>
        <taxon>eudicotyledons</taxon>
        <taxon>Gunneridae</taxon>
        <taxon>Pentapetalae</taxon>
        <taxon>rosids</taxon>
        <taxon>fabids</taxon>
        <taxon>Rosales</taxon>
        <taxon>Rhamnaceae</taxon>
        <taxon>Paliureae</taxon>
        <taxon>Ziziphus</taxon>
    </lineage>
</organism>
<evidence type="ECO:0000256" key="5">
    <source>
        <dbReference type="ARBA" id="ARBA00047899"/>
    </source>
</evidence>
<dbReference type="InterPro" id="IPR003609">
    <property type="entry name" value="Pan_app"/>
</dbReference>
<dbReference type="Proteomes" id="UP001652623">
    <property type="component" value="Chromosome 1"/>
</dbReference>
<evidence type="ECO:0000256" key="4">
    <source>
        <dbReference type="ARBA" id="ARBA00023180"/>
    </source>
</evidence>
<dbReference type="Gene3D" id="2.90.10.10">
    <property type="entry name" value="Bulb-type lectin domain"/>
    <property type="match status" value="2"/>
</dbReference>
<dbReference type="GO" id="GO:0048544">
    <property type="term" value="P:recognition of pollen"/>
    <property type="evidence" value="ECO:0007669"/>
    <property type="project" value="InterPro"/>
</dbReference>
<evidence type="ECO:0000256" key="6">
    <source>
        <dbReference type="ARBA" id="ARBA00048679"/>
    </source>
</evidence>
<reference evidence="14" key="2">
    <citation type="submission" date="2025-08" db="UniProtKB">
        <authorList>
            <consortium name="RefSeq"/>
        </authorList>
    </citation>
    <scope>IDENTIFICATION</scope>
    <source>
        <tissue evidence="14">Seedling</tissue>
    </source>
</reference>
<dbReference type="GO" id="GO:0005524">
    <property type="term" value="F:ATP binding"/>
    <property type="evidence" value="ECO:0007669"/>
    <property type="project" value="UniProtKB-KW"/>
</dbReference>
<dbReference type="Pfam" id="PF07714">
    <property type="entry name" value="PK_Tyr_Ser-Thr"/>
    <property type="match status" value="2"/>
</dbReference>
<feature type="transmembrane region" description="Helical" evidence="8">
    <location>
        <begin position="1237"/>
        <end position="1257"/>
    </location>
</feature>
<gene>
    <name evidence="14" type="primary">LOC107430690</name>
</gene>
<dbReference type="InterPro" id="IPR036426">
    <property type="entry name" value="Bulb-type_lectin_dom_sf"/>
</dbReference>
<comment type="catalytic activity">
    <reaction evidence="5">
        <text>L-threonyl-[protein] + ATP = O-phospho-L-threonyl-[protein] + ADP + H(+)</text>
        <dbReference type="Rhea" id="RHEA:46608"/>
        <dbReference type="Rhea" id="RHEA-COMP:11060"/>
        <dbReference type="Rhea" id="RHEA-COMP:11605"/>
        <dbReference type="ChEBI" id="CHEBI:15378"/>
        <dbReference type="ChEBI" id="CHEBI:30013"/>
        <dbReference type="ChEBI" id="CHEBI:30616"/>
        <dbReference type="ChEBI" id="CHEBI:61977"/>
        <dbReference type="ChEBI" id="CHEBI:456216"/>
        <dbReference type="EC" id="2.7.11.1"/>
    </reaction>
</comment>
<dbReference type="InParanoid" id="A0A6P4ANW8"/>
<dbReference type="PROSITE" id="PS50927">
    <property type="entry name" value="BULB_LECTIN"/>
    <property type="match status" value="2"/>
</dbReference>
<evidence type="ECO:0000259" key="12">
    <source>
        <dbReference type="PROSITE" id="PS50966"/>
    </source>
</evidence>
<dbReference type="GO" id="GO:0008270">
    <property type="term" value="F:zinc ion binding"/>
    <property type="evidence" value="ECO:0007669"/>
    <property type="project" value="UniProtKB-KW"/>
</dbReference>
<keyword evidence="8" id="KW-1133">Transmembrane helix</keyword>
<accession>A0A6P4ANW8</accession>
<protein>
    <recommendedName>
        <fullName evidence="1">non-specific serine/threonine protein kinase</fullName>
        <ecNumber evidence="1">2.7.11.1</ecNumber>
    </recommendedName>
</protein>
<dbReference type="Gene3D" id="3.30.200.20">
    <property type="entry name" value="Phosphorylase Kinase, domain 1"/>
    <property type="match status" value="2"/>
</dbReference>
<dbReference type="SUPFAM" id="SSF51110">
    <property type="entry name" value="alpha-D-mannose-specific plant lectins"/>
    <property type="match status" value="2"/>
</dbReference>
<evidence type="ECO:0000313" key="14">
    <source>
        <dbReference type="RefSeq" id="XP_015897047.3"/>
    </source>
</evidence>
<dbReference type="InterPro" id="IPR001480">
    <property type="entry name" value="Bulb-type_lectin_dom"/>
</dbReference>
<dbReference type="Pfam" id="PF08276">
    <property type="entry name" value="PAN_2"/>
    <property type="match status" value="2"/>
</dbReference>
<evidence type="ECO:0000259" key="10">
    <source>
        <dbReference type="PROSITE" id="PS50927"/>
    </source>
</evidence>
<dbReference type="InterPro" id="IPR008271">
    <property type="entry name" value="Ser/Thr_kinase_AS"/>
</dbReference>
<feature type="domain" description="SWIM-type" evidence="12">
    <location>
        <begin position="373"/>
        <end position="416"/>
    </location>
</feature>
<feature type="domain" description="Apple" evidence="11">
    <location>
        <begin position="1135"/>
        <end position="1218"/>
    </location>
</feature>
<dbReference type="EC" id="2.7.11.1" evidence="1"/>
<dbReference type="InterPro" id="IPR007527">
    <property type="entry name" value="Znf_SWIM"/>
</dbReference>
<keyword evidence="13" id="KW-1185">Reference proteome</keyword>
<feature type="domain" description="Protein kinase" evidence="9">
    <location>
        <begin position="1303"/>
        <end position="1581"/>
    </location>
</feature>
<feature type="domain" description="SWIM-type" evidence="12">
    <location>
        <begin position="1161"/>
        <end position="1204"/>
    </location>
</feature>
<comment type="catalytic activity">
    <reaction evidence="6">
        <text>L-seryl-[protein] + ATP = O-phospho-L-seryl-[protein] + ADP + H(+)</text>
        <dbReference type="Rhea" id="RHEA:17989"/>
        <dbReference type="Rhea" id="RHEA-COMP:9863"/>
        <dbReference type="Rhea" id="RHEA-COMP:11604"/>
        <dbReference type="ChEBI" id="CHEBI:15378"/>
        <dbReference type="ChEBI" id="CHEBI:29999"/>
        <dbReference type="ChEBI" id="CHEBI:30616"/>
        <dbReference type="ChEBI" id="CHEBI:83421"/>
        <dbReference type="ChEBI" id="CHEBI:456216"/>
        <dbReference type="EC" id="2.7.11.1"/>
    </reaction>
</comment>
<feature type="domain" description="Bulb-type lectin" evidence="10">
    <location>
        <begin position="817"/>
        <end position="938"/>
    </location>
</feature>
<dbReference type="CDD" id="cd00028">
    <property type="entry name" value="B_lectin"/>
    <property type="match status" value="2"/>
</dbReference>
<keyword evidence="8" id="KW-0812">Transmembrane</keyword>